<protein>
    <recommendedName>
        <fullName evidence="3">Tetratricopeptide repeat-containing protein</fullName>
    </recommendedName>
</protein>
<accession>A0A1W2BGW3</accession>
<proteinExistence type="predicted"/>
<dbReference type="STRING" id="504486.SAMN05660703_2400"/>
<sequence length="349" mass="39174">MKTQIKIFFYLSIAIVVSSCSSTNRMTMGVTNPAKVYLSPEITRVGIINRSTPTKNNNALDKIDQILSAEGLNLDKKGAEAAISSLAAELSVIKNFEEIKIIQDVEEVKSGLAVLPAKLSWDIIEKLCVENNVDVIFSLAFYDTDTKTSFKVTTMPVENNLGVKVSVPAQEVTLNTFVTCGWRLYDPQTKLVIDEYIYNKNMAFTGQGINPIKAVEAVKRRNETIQEYSQNVGIAYATRYIPNNVRISREYYITGSDNFKIAQRRALTGDWSGAADLWKQELNSSDAKVLGRAYYNMAISSEINGDLDQAISYASKAYSDYKNKLALEYVNILKYRQQQNQILEQQLSR</sequence>
<reference evidence="1 2" key="1">
    <citation type="submission" date="2017-04" db="EMBL/GenBank/DDBJ databases">
        <authorList>
            <person name="Afonso C.L."/>
            <person name="Miller P.J."/>
            <person name="Scott M.A."/>
            <person name="Spackman E."/>
            <person name="Goraichik I."/>
            <person name="Dimitrov K.M."/>
            <person name="Suarez D.L."/>
            <person name="Swayne D.E."/>
        </authorList>
    </citation>
    <scope>NUCLEOTIDE SEQUENCE [LARGE SCALE GENOMIC DNA]</scope>
    <source>
        <strain evidence="1 2">DSM 21164</strain>
    </source>
</reference>
<dbReference type="AlphaFoldDB" id="A0A1W2BGW3"/>
<name>A0A1W2BGW3_9FLAO</name>
<dbReference type="Proteomes" id="UP000192360">
    <property type="component" value="Unassembled WGS sequence"/>
</dbReference>
<evidence type="ECO:0000313" key="2">
    <source>
        <dbReference type="Proteomes" id="UP000192360"/>
    </source>
</evidence>
<keyword evidence="2" id="KW-1185">Reference proteome</keyword>
<organism evidence="1 2">
    <name type="scientific">Cellulophaga tyrosinoxydans</name>
    <dbReference type="NCBI Taxonomy" id="504486"/>
    <lineage>
        <taxon>Bacteria</taxon>
        <taxon>Pseudomonadati</taxon>
        <taxon>Bacteroidota</taxon>
        <taxon>Flavobacteriia</taxon>
        <taxon>Flavobacteriales</taxon>
        <taxon>Flavobacteriaceae</taxon>
        <taxon>Cellulophaga</taxon>
    </lineage>
</organism>
<evidence type="ECO:0000313" key="1">
    <source>
        <dbReference type="EMBL" id="SMC72169.1"/>
    </source>
</evidence>
<gene>
    <name evidence="1" type="ORF">SAMN05660703_2400</name>
</gene>
<dbReference type="InterPro" id="IPR045921">
    <property type="entry name" value="DUF6340"/>
</dbReference>
<evidence type="ECO:0008006" key="3">
    <source>
        <dbReference type="Google" id="ProtNLM"/>
    </source>
</evidence>
<dbReference type="RefSeq" id="WP_084061732.1">
    <property type="nucleotide sequence ID" value="NZ_FWXO01000004.1"/>
</dbReference>
<dbReference type="OrthoDB" id="632318at2"/>
<dbReference type="Pfam" id="PF19867">
    <property type="entry name" value="DUF6340"/>
    <property type="match status" value="1"/>
</dbReference>
<dbReference type="EMBL" id="FWXO01000004">
    <property type="protein sequence ID" value="SMC72169.1"/>
    <property type="molecule type" value="Genomic_DNA"/>
</dbReference>
<dbReference type="PROSITE" id="PS51257">
    <property type="entry name" value="PROKAR_LIPOPROTEIN"/>
    <property type="match status" value="1"/>
</dbReference>